<dbReference type="AlphaFoldDB" id="A0AAE1QRK5"/>
<protein>
    <submittedName>
        <fullName evidence="1">Uncharacterized protein</fullName>
    </submittedName>
</protein>
<dbReference type="EMBL" id="JAVYJV010000024">
    <property type="protein sequence ID" value="KAK4337999.1"/>
    <property type="molecule type" value="Genomic_DNA"/>
</dbReference>
<keyword evidence="2" id="KW-1185">Reference proteome</keyword>
<reference evidence="1" key="1">
    <citation type="submission" date="2023-12" db="EMBL/GenBank/DDBJ databases">
        <title>Genome assembly of Anisodus tanguticus.</title>
        <authorList>
            <person name="Wang Y.-J."/>
        </authorList>
    </citation>
    <scope>NUCLEOTIDE SEQUENCE</scope>
    <source>
        <strain evidence="1">KB-2021</strain>
        <tissue evidence="1">Leaf</tissue>
    </source>
</reference>
<evidence type="ECO:0000313" key="2">
    <source>
        <dbReference type="Proteomes" id="UP001291623"/>
    </source>
</evidence>
<name>A0AAE1QRK5_9SOLA</name>
<proteinExistence type="predicted"/>
<gene>
    <name evidence="1" type="ORF">RND71_042486</name>
</gene>
<organism evidence="1 2">
    <name type="scientific">Anisodus tanguticus</name>
    <dbReference type="NCBI Taxonomy" id="243964"/>
    <lineage>
        <taxon>Eukaryota</taxon>
        <taxon>Viridiplantae</taxon>
        <taxon>Streptophyta</taxon>
        <taxon>Embryophyta</taxon>
        <taxon>Tracheophyta</taxon>
        <taxon>Spermatophyta</taxon>
        <taxon>Magnoliopsida</taxon>
        <taxon>eudicotyledons</taxon>
        <taxon>Gunneridae</taxon>
        <taxon>Pentapetalae</taxon>
        <taxon>asterids</taxon>
        <taxon>lamiids</taxon>
        <taxon>Solanales</taxon>
        <taxon>Solanaceae</taxon>
        <taxon>Solanoideae</taxon>
        <taxon>Hyoscyameae</taxon>
        <taxon>Anisodus</taxon>
    </lineage>
</organism>
<comment type="caution">
    <text evidence="1">The sequence shown here is derived from an EMBL/GenBank/DDBJ whole genome shotgun (WGS) entry which is preliminary data.</text>
</comment>
<evidence type="ECO:0000313" key="1">
    <source>
        <dbReference type="EMBL" id="KAK4337999.1"/>
    </source>
</evidence>
<sequence>MTPECLVAKGNKDVLVQDTDIMASTTPPEKLNSCRADPLSIISDKIWRINHLGKSEREIYWTIDKFQIARHETHSLLVCVHDTYTPQSQKLNSSPLFQYVV</sequence>
<dbReference type="Proteomes" id="UP001291623">
    <property type="component" value="Unassembled WGS sequence"/>
</dbReference>
<accession>A0AAE1QRK5</accession>